<sequence>METDRAVAAKVTVFGAYGHTGRFVVAELLERGLTPILSGRDAGKLRALAAEFPGLDVRPASAGDPEALDRALAGAAAVINCAGPFAETAAPVVEAALRARVAYLDVAGEVEAAADTFADFAGRAREAGILVMPAMAFYGGLGDLLATAALGGAPAAGGIRIDIAFALSSWRPTAGTRGSGQVSRRRREGRRLVYANGRLELRTDAAPTGQWSFPAPVGDQAVIGEFTTTDSVTIAHHLSALDIRTFMTRRAVEDVLAADAAAPEPVDERGRSAQTFLVDVTVRAGSTRRRAVARGQDIYAVTAPLVVEAVSRVLAGETKAVGTLAPGEVFDAHAFLTALAPHHLSYELGAAEPLGSAARPHG</sequence>
<keyword evidence="3" id="KW-1185">Reference proteome</keyword>
<dbReference type="PANTHER" id="PTHR43781">
    <property type="entry name" value="SACCHAROPINE DEHYDROGENASE"/>
    <property type="match status" value="1"/>
</dbReference>
<dbReference type="EMBL" id="LFML01000150">
    <property type="protein sequence ID" value="KMO94063.1"/>
    <property type="molecule type" value="Genomic_DNA"/>
</dbReference>
<dbReference type="Proteomes" id="UP000035932">
    <property type="component" value="Unassembled WGS sequence"/>
</dbReference>
<dbReference type="STRING" id="66430.ACS04_31270"/>
<protein>
    <submittedName>
        <fullName evidence="2">Saccharopine dehydrogenase</fullName>
    </submittedName>
</protein>
<dbReference type="Gene3D" id="3.40.50.720">
    <property type="entry name" value="NAD(P)-binding Rossmann-like Domain"/>
    <property type="match status" value="1"/>
</dbReference>
<dbReference type="PANTHER" id="PTHR43781:SF1">
    <property type="entry name" value="SACCHAROPINE DEHYDROGENASE"/>
    <property type="match status" value="1"/>
</dbReference>
<dbReference type="Pfam" id="PF03435">
    <property type="entry name" value="Sacchrp_dh_NADP"/>
    <property type="match status" value="1"/>
</dbReference>
<feature type="domain" description="Saccharopine dehydrogenase NADP binding" evidence="1">
    <location>
        <begin position="11"/>
        <end position="132"/>
    </location>
</feature>
<dbReference type="OrthoDB" id="4420885at2"/>
<organism evidence="2 3">
    <name type="scientific">Streptomyces roseus</name>
    <dbReference type="NCBI Taxonomy" id="66430"/>
    <lineage>
        <taxon>Bacteria</taxon>
        <taxon>Bacillati</taxon>
        <taxon>Actinomycetota</taxon>
        <taxon>Actinomycetes</taxon>
        <taxon>Kitasatosporales</taxon>
        <taxon>Streptomycetaceae</taxon>
        <taxon>Streptomyces</taxon>
    </lineage>
</organism>
<name>A0A0J6XHF1_9ACTN</name>
<dbReference type="InterPro" id="IPR005097">
    <property type="entry name" value="Sacchrp_dh_NADP-bd"/>
</dbReference>
<dbReference type="RefSeq" id="WP_048480267.1">
    <property type="nucleotide sequence ID" value="NZ_JBIRUD010000009.1"/>
</dbReference>
<comment type="caution">
    <text evidence="2">The sequence shown here is derived from an EMBL/GenBank/DDBJ whole genome shotgun (WGS) entry which is preliminary data.</text>
</comment>
<accession>A0A0J6XHF1</accession>
<proteinExistence type="predicted"/>
<dbReference type="PATRIC" id="fig|66430.4.peg.2580"/>
<evidence type="ECO:0000259" key="1">
    <source>
        <dbReference type="Pfam" id="PF03435"/>
    </source>
</evidence>
<evidence type="ECO:0000313" key="2">
    <source>
        <dbReference type="EMBL" id="KMO94063.1"/>
    </source>
</evidence>
<dbReference type="InterPro" id="IPR036291">
    <property type="entry name" value="NAD(P)-bd_dom_sf"/>
</dbReference>
<reference evidence="2 3" key="1">
    <citation type="submission" date="2015-06" db="EMBL/GenBank/DDBJ databases">
        <title>Recapitulation of the evolution of biosynthetic gene clusters reveals hidden chemical diversity on bacterial genomes.</title>
        <authorList>
            <person name="Cruz-Morales P."/>
            <person name="Martinez-Guerrero C."/>
            <person name="Morales-Escalante M.A."/>
            <person name="Yanez-Guerra L.A."/>
            <person name="Kopp J.F."/>
            <person name="Feldmann J."/>
            <person name="Ramos-Aboites H.E."/>
            <person name="Barona-Gomez F."/>
        </authorList>
    </citation>
    <scope>NUCLEOTIDE SEQUENCE [LARGE SCALE GENOMIC DNA]</scope>
    <source>
        <strain evidence="2 3">ATCC 31245</strain>
    </source>
</reference>
<gene>
    <name evidence="2" type="ORF">ACS04_31270</name>
</gene>
<dbReference type="SUPFAM" id="SSF51735">
    <property type="entry name" value="NAD(P)-binding Rossmann-fold domains"/>
    <property type="match status" value="1"/>
</dbReference>
<dbReference type="AlphaFoldDB" id="A0A0J6XHF1"/>
<evidence type="ECO:0000313" key="3">
    <source>
        <dbReference type="Proteomes" id="UP000035932"/>
    </source>
</evidence>